<evidence type="ECO:0000313" key="2">
    <source>
        <dbReference type="Proteomes" id="UP000031668"/>
    </source>
</evidence>
<protein>
    <submittedName>
        <fullName evidence="1">Uncharacterized protein</fullName>
    </submittedName>
</protein>
<keyword evidence="2" id="KW-1185">Reference proteome</keyword>
<dbReference type="AlphaFoldDB" id="A0A0C2NBU9"/>
<dbReference type="Proteomes" id="UP000031668">
    <property type="component" value="Unassembled WGS sequence"/>
</dbReference>
<name>A0A0C2NBU9_THEKT</name>
<sequence length="127" mass="14888">MNNIYQCPSSNATNQAFTQVQLNNIQQYISSKDTNQVVNPESHENFHLYRSQKAKYPVFLPDQQSNILHPWKNFICQDNIDQYTSTNDNIMLIIQNHVYSSIITPRQVIHVNSWIQNNRIQSINSIH</sequence>
<gene>
    <name evidence="1" type="ORF">RF11_13632</name>
</gene>
<reference evidence="1 2" key="1">
    <citation type="journal article" date="2014" name="Genome Biol. Evol.">
        <title>The genome of the myxosporean Thelohanellus kitauei shows adaptations to nutrient acquisition within its fish host.</title>
        <authorList>
            <person name="Yang Y."/>
            <person name="Xiong J."/>
            <person name="Zhou Z."/>
            <person name="Huo F."/>
            <person name="Miao W."/>
            <person name="Ran C."/>
            <person name="Liu Y."/>
            <person name="Zhang J."/>
            <person name="Feng J."/>
            <person name="Wang M."/>
            <person name="Wang M."/>
            <person name="Wang L."/>
            <person name="Yao B."/>
        </authorList>
    </citation>
    <scope>NUCLEOTIDE SEQUENCE [LARGE SCALE GENOMIC DNA]</scope>
    <source>
        <strain evidence="1">Wuqing</strain>
    </source>
</reference>
<evidence type="ECO:0000313" key="1">
    <source>
        <dbReference type="EMBL" id="KII71457.1"/>
    </source>
</evidence>
<accession>A0A0C2NBU9</accession>
<organism evidence="1 2">
    <name type="scientific">Thelohanellus kitauei</name>
    <name type="common">Myxosporean</name>
    <dbReference type="NCBI Taxonomy" id="669202"/>
    <lineage>
        <taxon>Eukaryota</taxon>
        <taxon>Metazoa</taxon>
        <taxon>Cnidaria</taxon>
        <taxon>Myxozoa</taxon>
        <taxon>Myxosporea</taxon>
        <taxon>Bivalvulida</taxon>
        <taxon>Platysporina</taxon>
        <taxon>Myxobolidae</taxon>
        <taxon>Thelohanellus</taxon>
    </lineage>
</organism>
<comment type="caution">
    <text evidence="1">The sequence shown here is derived from an EMBL/GenBank/DDBJ whole genome shotgun (WGS) entry which is preliminary data.</text>
</comment>
<proteinExistence type="predicted"/>
<dbReference type="EMBL" id="JWZT01001761">
    <property type="protein sequence ID" value="KII71457.1"/>
    <property type="molecule type" value="Genomic_DNA"/>
</dbReference>